<evidence type="ECO:0000313" key="2">
    <source>
        <dbReference type="EMBL" id="SUB85850.1"/>
    </source>
</evidence>
<evidence type="ECO:0000256" key="1">
    <source>
        <dbReference type="SAM" id="Phobius"/>
    </source>
</evidence>
<gene>
    <name evidence="2" type="ORF">NCTC11157_01588</name>
</gene>
<keyword evidence="1" id="KW-1133">Transmembrane helix</keyword>
<dbReference type="EMBL" id="UGTL01000001">
    <property type="protein sequence ID" value="SUB85850.1"/>
    <property type="molecule type" value="Genomic_DNA"/>
</dbReference>
<proteinExistence type="predicted"/>
<reference evidence="2 3" key="1">
    <citation type="submission" date="2018-06" db="EMBL/GenBank/DDBJ databases">
        <authorList>
            <consortium name="Pathogen Informatics"/>
            <person name="Doyle S."/>
        </authorList>
    </citation>
    <scope>NUCLEOTIDE SEQUENCE [LARGE SCALE GENOMIC DNA]</scope>
    <source>
        <strain evidence="2 3">NCTC11157</strain>
    </source>
</reference>
<dbReference type="Proteomes" id="UP000254072">
    <property type="component" value="Unassembled WGS sequence"/>
</dbReference>
<name>A0A379E0A8_9BACT</name>
<sequence length="34" mass="3903">MGKWVVSKTIIVDLFFIYFSHTIILGKTSKNVSE</sequence>
<keyword evidence="1" id="KW-0812">Transmembrane</keyword>
<evidence type="ECO:0000313" key="3">
    <source>
        <dbReference type="Proteomes" id="UP000254072"/>
    </source>
</evidence>
<dbReference type="AlphaFoldDB" id="A0A379E0A8"/>
<organism evidence="2 3">
    <name type="scientific">Prevotella disiens</name>
    <dbReference type="NCBI Taxonomy" id="28130"/>
    <lineage>
        <taxon>Bacteria</taxon>
        <taxon>Pseudomonadati</taxon>
        <taxon>Bacteroidota</taxon>
        <taxon>Bacteroidia</taxon>
        <taxon>Bacteroidales</taxon>
        <taxon>Prevotellaceae</taxon>
        <taxon>Prevotella</taxon>
    </lineage>
</organism>
<accession>A0A379E0A8</accession>
<feature type="transmembrane region" description="Helical" evidence="1">
    <location>
        <begin position="6"/>
        <end position="26"/>
    </location>
</feature>
<keyword evidence="1" id="KW-0472">Membrane</keyword>
<protein>
    <submittedName>
        <fullName evidence="2">Uncharacterized protein</fullName>
    </submittedName>
</protein>